<protein>
    <submittedName>
        <fullName evidence="1">YjcQ protein</fullName>
    </submittedName>
</protein>
<dbReference type="Gene3D" id="1.10.10.10">
    <property type="entry name" value="Winged helix-like DNA-binding domain superfamily/Winged helix DNA-binding domain"/>
    <property type="match status" value="1"/>
</dbReference>
<dbReference type="AlphaFoldDB" id="A0A1H8KFW1"/>
<dbReference type="InterPro" id="IPR036390">
    <property type="entry name" value="WH_DNA-bd_sf"/>
</dbReference>
<dbReference type="InterPro" id="IPR018597">
    <property type="entry name" value="Phage_Tuc2009_YjcQ"/>
</dbReference>
<evidence type="ECO:0000313" key="1">
    <source>
        <dbReference type="EMBL" id="SEN91794.1"/>
    </source>
</evidence>
<sequence length="104" mass="12469">MDNFKYVYRILKILEKSMDLEEFDPELIGYKELDISKPRWSRIISMLKEQGYIQGIDVWYSLDNDYPRVKLIRPEITLKGLEYLNENSMMKKVYNAARGIKELI</sequence>
<dbReference type="Proteomes" id="UP000199512">
    <property type="component" value="Unassembled WGS sequence"/>
</dbReference>
<gene>
    <name evidence="1" type="ORF">SAMN05216454_1302</name>
</gene>
<dbReference type="STRING" id="215200.SAMN05216454_1302"/>
<dbReference type="InterPro" id="IPR036388">
    <property type="entry name" value="WH-like_DNA-bd_sf"/>
</dbReference>
<accession>A0A1H8KFW1</accession>
<name>A0A1H8KFW1_9FIRM</name>
<dbReference type="RefSeq" id="WP_091976151.1">
    <property type="nucleotide sequence ID" value="NZ_CAUWDX010000014.1"/>
</dbReference>
<proteinExistence type="predicted"/>
<reference evidence="1 2" key="1">
    <citation type="submission" date="2016-10" db="EMBL/GenBank/DDBJ databases">
        <authorList>
            <person name="de Groot N.N."/>
        </authorList>
    </citation>
    <scope>NUCLEOTIDE SEQUENCE [LARGE SCALE GENOMIC DNA]</scope>
    <source>
        <strain evidence="1 2">Calf135</strain>
    </source>
</reference>
<evidence type="ECO:0000313" key="2">
    <source>
        <dbReference type="Proteomes" id="UP000199512"/>
    </source>
</evidence>
<dbReference type="Pfam" id="PF09639">
    <property type="entry name" value="YjcQ"/>
    <property type="match status" value="1"/>
</dbReference>
<keyword evidence="2" id="KW-1185">Reference proteome</keyword>
<dbReference type="SUPFAM" id="SSF46785">
    <property type="entry name" value="Winged helix' DNA-binding domain"/>
    <property type="match status" value="1"/>
</dbReference>
<organism evidence="1 2">
    <name type="scientific">Peptostreptococcus russellii</name>
    <dbReference type="NCBI Taxonomy" id="215200"/>
    <lineage>
        <taxon>Bacteria</taxon>
        <taxon>Bacillati</taxon>
        <taxon>Bacillota</taxon>
        <taxon>Clostridia</taxon>
        <taxon>Peptostreptococcales</taxon>
        <taxon>Peptostreptococcaceae</taxon>
        <taxon>Peptostreptococcus</taxon>
    </lineage>
</organism>
<dbReference type="EMBL" id="FODF01000030">
    <property type="protein sequence ID" value="SEN91794.1"/>
    <property type="molecule type" value="Genomic_DNA"/>
</dbReference>
<dbReference type="OrthoDB" id="1867478at2"/>